<name>A0A388T3C5_9ACTN</name>
<evidence type="ECO:0000313" key="3">
    <source>
        <dbReference type="Proteomes" id="UP000265354"/>
    </source>
</evidence>
<evidence type="ECO:0000256" key="1">
    <source>
        <dbReference type="SAM" id="MobiDB-lite"/>
    </source>
</evidence>
<reference evidence="2 3" key="1">
    <citation type="submission" date="2018-07" db="EMBL/GenBank/DDBJ databases">
        <title>Whole Genome Shotgun Sequence of Streptomyces spongiicola strain 531S.</title>
        <authorList>
            <person name="Dohra H."/>
            <person name="Kodani S."/>
        </authorList>
    </citation>
    <scope>NUCLEOTIDE SEQUENCE [LARGE SCALE GENOMIC DNA]</scope>
    <source>
        <strain evidence="2 3">531S</strain>
    </source>
</reference>
<feature type="region of interest" description="Disordered" evidence="1">
    <location>
        <begin position="42"/>
        <end position="107"/>
    </location>
</feature>
<protein>
    <submittedName>
        <fullName evidence="2">Uncharacterized protein</fullName>
    </submittedName>
</protein>
<comment type="caution">
    <text evidence="2">The sequence shown here is derived from an EMBL/GenBank/DDBJ whole genome shotgun (WGS) entry which is preliminary data.</text>
</comment>
<dbReference type="EMBL" id="BGZL01000018">
    <property type="protein sequence ID" value="GBQ03433.1"/>
    <property type="molecule type" value="Genomic_DNA"/>
</dbReference>
<organism evidence="2 3">
    <name type="scientific">Streptomyces spongiicola</name>
    <dbReference type="NCBI Taxonomy" id="1690221"/>
    <lineage>
        <taxon>Bacteria</taxon>
        <taxon>Bacillati</taxon>
        <taxon>Actinomycetota</taxon>
        <taxon>Actinomycetes</taxon>
        <taxon>Kitasatosporales</taxon>
        <taxon>Streptomycetaceae</taxon>
        <taxon>Streptomyces</taxon>
    </lineage>
</organism>
<dbReference type="Proteomes" id="UP000265354">
    <property type="component" value="Unassembled WGS sequence"/>
</dbReference>
<dbReference type="AlphaFoldDB" id="A0A388T3C5"/>
<accession>A0A388T3C5</accession>
<proteinExistence type="predicted"/>
<sequence length="107" mass="11227">MCPHDMCRHDMCPHEVLTHVVAAYGSVAHVVRAITTCAATALGAGPADSPCPSASRTPVDRRWYAGRGTDGTQVDRREVAGRPPVVEPARGPTTGRPGTGDRRPATA</sequence>
<gene>
    <name evidence="2" type="ORF">SSP531S_49080</name>
</gene>
<evidence type="ECO:0000313" key="2">
    <source>
        <dbReference type="EMBL" id="GBQ03433.1"/>
    </source>
</evidence>